<dbReference type="Proteomes" id="UP000558997">
    <property type="component" value="Unassembled WGS sequence"/>
</dbReference>
<evidence type="ECO:0000313" key="2">
    <source>
        <dbReference type="EMBL" id="MBB5978114.1"/>
    </source>
</evidence>
<dbReference type="Pfam" id="PF14592">
    <property type="entry name" value="Chondroitinas_B"/>
    <property type="match status" value="1"/>
</dbReference>
<evidence type="ECO:0000256" key="1">
    <source>
        <dbReference type="SAM" id="SignalP"/>
    </source>
</evidence>
<protein>
    <submittedName>
        <fullName evidence="2">Poly(Beta-D-mannuronate) lyase</fullName>
        <ecNumber evidence="2">4.2.2.3</ecNumber>
    </submittedName>
</protein>
<sequence length="481" mass="50908">MDRRTFLATAGLAGVTAAAGLTATQTAMAGTGNGTRAEVVRTLTELRVAISRAVPGSVITVANGTYAVPAGAPLAITGKRGQPDRPIVIRAESVGGVVLTGEQSFVLTGSSDVTLSGFAFRQSTTLDIPPDCRRIRLTRNDFQLADLDGLHWVMMRADDSTIDHNEFHDKSKLGIYLGIEGAGSDQMARGVHITRNYFRDHTFPGDNGGEPIRLGVSPRALSTAGAVVELNLFERCNGDPEAISVKSSGNTLRHNTVRDSLGGIVLRHGNGTRVDGNFLLSGQNGIRIYGNDHLIVNNYLDRISGAGVVLGSGNVRDHYPGEPSKSRTGNDAPDRVRIALNTVLDCESGIIGESHRTLPPLECAVTDNLLMADSGQLVNMPFQDGISWSGNIHWGQGADGNAPAAAFTRVDPRLAAGPDGVRRLGPGSPAIDAASRTYAEVDVDLDGQHRTRRADVGADEYSRSAVKFRPLTAADVGPHAR</sequence>
<dbReference type="EMBL" id="JACHNF010000001">
    <property type="protein sequence ID" value="MBB5978114.1"/>
    <property type="molecule type" value="Genomic_DNA"/>
</dbReference>
<dbReference type="RefSeq" id="WP_184832368.1">
    <property type="nucleotide sequence ID" value="NZ_BAAAVN010000004.1"/>
</dbReference>
<dbReference type="Gene3D" id="2.160.20.10">
    <property type="entry name" value="Single-stranded right-handed beta-helix, Pectin lyase-like"/>
    <property type="match status" value="1"/>
</dbReference>
<accession>A0A841DG74</accession>
<dbReference type="InterPro" id="IPR006311">
    <property type="entry name" value="TAT_signal"/>
</dbReference>
<feature type="chain" id="PRO_5032973850" evidence="1">
    <location>
        <begin position="30"/>
        <end position="481"/>
    </location>
</feature>
<dbReference type="CDD" id="cd14251">
    <property type="entry name" value="PL-6"/>
    <property type="match status" value="1"/>
</dbReference>
<organism evidence="2 3">
    <name type="scientific">Kribbella solani</name>
    <dbReference type="NCBI Taxonomy" id="236067"/>
    <lineage>
        <taxon>Bacteria</taxon>
        <taxon>Bacillati</taxon>
        <taxon>Actinomycetota</taxon>
        <taxon>Actinomycetes</taxon>
        <taxon>Propionibacteriales</taxon>
        <taxon>Kribbellaceae</taxon>
        <taxon>Kribbella</taxon>
    </lineage>
</organism>
<comment type="caution">
    <text evidence="2">The sequence shown here is derived from an EMBL/GenBank/DDBJ whole genome shotgun (WGS) entry which is preliminary data.</text>
</comment>
<dbReference type="SMART" id="SM00710">
    <property type="entry name" value="PbH1"/>
    <property type="match status" value="5"/>
</dbReference>
<name>A0A841DG74_9ACTN</name>
<dbReference type="InterPro" id="IPR012334">
    <property type="entry name" value="Pectin_lyas_fold"/>
</dbReference>
<keyword evidence="2" id="KW-0456">Lyase</keyword>
<dbReference type="AlphaFoldDB" id="A0A841DG74"/>
<dbReference type="InterPro" id="IPR039513">
    <property type="entry name" value="PL-6"/>
</dbReference>
<reference evidence="2 3" key="1">
    <citation type="submission" date="2020-08" db="EMBL/GenBank/DDBJ databases">
        <title>Sequencing the genomes of 1000 actinobacteria strains.</title>
        <authorList>
            <person name="Klenk H.-P."/>
        </authorList>
    </citation>
    <scope>NUCLEOTIDE SEQUENCE [LARGE SCALE GENOMIC DNA]</scope>
    <source>
        <strain evidence="2 3">DSM 17294</strain>
    </source>
</reference>
<dbReference type="GO" id="GO:0045135">
    <property type="term" value="F:poly(beta-D-mannuronate) lyase activity"/>
    <property type="evidence" value="ECO:0007669"/>
    <property type="project" value="UniProtKB-EC"/>
</dbReference>
<evidence type="ECO:0000313" key="3">
    <source>
        <dbReference type="Proteomes" id="UP000558997"/>
    </source>
</evidence>
<feature type="signal peptide" evidence="1">
    <location>
        <begin position="1"/>
        <end position="29"/>
    </location>
</feature>
<dbReference type="InterPro" id="IPR006626">
    <property type="entry name" value="PbH1"/>
</dbReference>
<keyword evidence="3" id="KW-1185">Reference proteome</keyword>
<gene>
    <name evidence="2" type="ORF">HDA44_001455</name>
</gene>
<dbReference type="SUPFAM" id="SSF51126">
    <property type="entry name" value="Pectin lyase-like"/>
    <property type="match status" value="1"/>
</dbReference>
<dbReference type="PROSITE" id="PS51318">
    <property type="entry name" value="TAT"/>
    <property type="match status" value="1"/>
</dbReference>
<dbReference type="EC" id="4.2.2.3" evidence="2"/>
<proteinExistence type="predicted"/>
<dbReference type="InterPro" id="IPR059226">
    <property type="entry name" value="Choice_anch_Q_dom"/>
</dbReference>
<keyword evidence="1" id="KW-0732">Signal</keyword>
<dbReference type="InterPro" id="IPR011050">
    <property type="entry name" value="Pectin_lyase_fold/virulence"/>
</dbReference>
<dbReference type="NCBIfam" id="NF041518">
    <property type="entry name" value="choice_anch_Q"/>
    <property type="match status" value="1"/>
</dbReference>